<reference evidence="4" key="1">
    <citation type="journal article" date="2019" name="Int. J. Syst. Evol. Microbiol.">
        <title>The Global Catalogue of Microorganisms (GCM) 10K type strain sequencing project: providing services to taxonomists for standard genome sequencing and annotation.</title>
        <authorList>
            <consortium name="The Broad Institute Genomics Platform"/>
            <consortium name="The Broad Institute Genome Sequencing Center for Infectious Disease"/>
            <person name="Wu L."/>
            <person name="Ma J."/>
        </authorList>
    </citation>
    <scope>NUCLEOTIDE SEQUENCE [LARGE SCALE GENOMIC DNA]</scope>
    <source>
        <strain evidence="4">CGMCC 4.7319</strain>
    </source>
</reference>
<dbReference type="InterPro" id="IPR007111">
    <property type="entry name" value="NACHT_NTPase"/>
</dbReference>
<protein>
    <recommendedName>
        <fullName evidence="2">NACHT domain-containing protein</fullName>
    </recommendedName>
</protein>
<dbReference type="SUPFAM" id="SSF52540">
    <property type="entry name" value="P-loop containing nucleoside triphosphate hydrolases"/>
    <property type="match status" value="1"/>
</dbReference>
<feature type="transmembrane region" description="Helical" evidence="1">
    <location>
        <begin position="30"/>
        <end position="54"/>
    </location>
</feature>
<evidence type="ECO:0000313" key="4">
    <source>
        <dbReference type="Proteomes" id="UP000597656"/>
    </source>
</evidence>
<gene>
    <name evidence="3" type="ORF">GCM10011609_18970</name>
</gene>
<accession>A0ABQ2HLP9</accession>
<comment type="caution">
    <text evidence="3">The sequence shown here is derived from an EMBL/GenBank/DDBJ whole genome shotgun (WGS) entry which is preliminary data.</text>
</comment>
<dbReference type="Gene3D" id="3.40.50.300">
    <property type="entry name" value="P-loop containing nucleotide triphosphate hydrolases"/>
    <property type="match status" value="1"/>
</dbReference>
<dbReference type="PROSITE" id="PS50837">
    <property type="entry name" value="NACHT"/>
    <property type="match status" value="1"/>
</dbReference>
<evidence type="ECO:0000259" key="2">
    <source>
        <dbReference type="PROSITE" id="PS50837"/>
    </source>
</evidence>
<dbReference type="PANTHER" id="PTHR46844:SF1">
    <property type="entry name" value="SLR5058 PROTEIN"/>
    <property type="match status" value="1"/>
</dbReference>
<sequence length="849" mass="95030">MGKILGLLGMAIAPPAAAFAFLQTWAKAHPVLALVVLVAYEAVVLGLGFAGKLVGGTADELNKRWKDDLARTIDEGTRRRFSGFERRYRESVLGSLRFIDLKGLATMGFYTPELDEVFVDVSLAHSDPTTVPSDVLGHRQTQRERRVIGDLINQQQPVVLAVIGAPGCGKTTLLRHTALLVCRERRRRRRKIPALLYLRDHVQAITEGTALPDVIDRAAPVGWFEQQLRAGSCVVLLDGLDEVADQQNRRAVSDWVERQIIRYPLNDFVITSRPHGYETAPVSGADIVQVRGFTDDQVTRFVRSWYFAFEQRSTGEKSPEIARRAEEEANDLLERLHQNPSLYELTVNPLLLTMIANVHKFRGALPGSRVDLYSEICQVLLWRRQEAKKLVSELTGDQKMTLLSGLAYSMMSRQLRDISRDDLSAEFRSSLRRMARGMDEQDFMADMTSCGLLLERERDMFAFAHLTFQEYLAAHHIREKQLAPQLAARVDDAWWRETTLLFVARANADPIVRACLESGTVAALSLALDCSEEGSELSPGLRGDLDAMLRAVSDSGDDTSFRNLMVQVVVSRYLRRLVRTGEGTRLCAEPVSNRIYQLFLDVHPHCSPDVPLGAPDEPVRGVWGDDALSFVEWVNRLSPGVTFRLPRQEELRSSPTFAKLRPLSPWIIDSNSGLPYQEIHYQTTREELRSDLQADLGTMVQLELEEPPNGFVKLRHHIVETINAASARGSSFRKHFPRSFLDAACPKGEVAYLTSLNGYITAMQGVPLSRQGQAMLPVFDDLLAAIHSEPSRLDNSIASWLRIAAMCLVLETSEDRQEAFRGLAANVSVLQRRADGRLPANETIILATD</sequence>
<dbReference type="InterPro" id="IPR027417">
    <property type="entry name" value="P-loop_NTPase"/>
</dbReference>
<keyword evidence="1" id="KW-0812">Transmembrane</keyword>
<evidence type="ECO:0000256" key="1">
    <source>
        <dbReference type="SAM" id="Phobius"/>
    </source>
</evidence>
<evidence type="ECO:0000313" key="3">
    <source>
        <dbReference type="EMBL" id="GGM83263.1"/>
    </source>
</evidence>
<keyword evidence="1" id="KW-1133">Transmembrane helix</keyword>
<dbReference type="PANTHER" id="PTHR46844">
    <property type="entry name" value="SLR5058 PROTEIN"/>
    <property type="match status" value="1"/>
</dbReference>
<dbReference type="Proteomes" id="UP000597656">
    <property type="component" value="Unassembled WGS sequence"/>
</dbReference>
<dbReference type="EMBL" id="BMNC01000002">
    <property type="protein sequence ID" value="GGM83263.1"/>
    <property type="molecule type" value="Genomic_DNA"/>
</dbReference>
<proteinExistence type="predicted"/>
<keyword evidence="4" id="KW-1185">Reference proteome</keyword>
<organism evidence="3 4">
    <name type="scientific">Lentzea pudingi</name>
    <dbReference type="NCBI Taxonomy" id="1789439"/>
    <lineage>
        <taxon>Bacteria</taxon>
        <taxon>Bacillati</taxon>
        <taxon>Actinomycetota</taxon>
        <taxon>Actinomycetes</taxon>
        <taxon>Pseudonocardiales</taxon>
        <taxon>Pseudonocardiaceae</taxon>
        <taxon>Lentzea</taxon>
    </lineage>
</organism>
<feature type="domain" description="NACHT" evidence="2">
    <location>
        <begin position="158"/>
        <end position="274"/>
    </location>
</feature>
<name>A0ABQ2HLP9_9PSEU</name>
<keyword evidence="1" id="KW-0472">Membrane</keyword>
<dbReference type="RefSeq" id="WP_189154219.1">
    <property type="nucleotide sequence ID" value="NZ_BMNC01000002.1"/>
</dbReference>
<dbReference type="Pfam" id="PF05729">
    <property type="entry name" value="NACHT"/>
    <property type="match status" value="1"/>
</dbReference>